<feature type="compositionally biased region" description="Polar residues" evidence="1">
    <location>
        <begin position="56"/>
        <end position="65"/>
    </location>
</feature>
<protein>
    <submittedName>
        <fullName evidence="2">Uncharacterized protein</fullName>
    </submittedName>
</protein>
<gene>
    <name evidence="2" type="ORF">RchiOBHm_Chr6g0273011</name>
</gene>
<dbReference type="EMBL" id="PDCK01000044">
    <property type="protein sequence ID" value="PRQ24492.1"/>
    <property type="molecule type" value="Genomic_DNA"/>
</dbReference>
<name>A0A2P6PRE5_ROSCH</name>
<dbReference type="AlphaFoldDB" id="A0A2P6PRE5"/>
<dbReference type="Gramene" id="PRQ24492">
    <property type="protein sequence ID" value="PRQ24492"/>
    <property type="gene ID" value="RchiOBHm_Chr6g0273011"/>
</dbReference>
<evidence type="ECO:0000256" key="1">
    <source>
        <dbReference type="SAM" id="MobiDB-lite"/>
    </source>
</evidence>
<evidence type="ECO:0000313" key="3">
    <source>
        <dbReference type="Proteomes" id="UP000238479"/>
    </source>
</evidence>
<proteinExistence type="predicted"/>
<organism evidence="2 3">
    <name type="scientific">Rosa chinensis</name>
    <name type="common">China rose</name>
    <dbReference type="NCBI Taxonomy" id="74649"/>
    <lineage>
        <taxon>Eukaryota</taxon>
        <taxon>Viridiplantae</taxon>
        <taxon>Streptophyta</taxon>
        <taxon>Embryophyta</taxon>
        <taxon>Tracheophyta</taxon>
        <taxon>Spermatophyta</taxon>
        <taxon>Magnoliopsida</taxon>
        <taxon>eudicotyledons</taxon>
        <taxon>Gunneridae</taxon>
        <taxon>Pentapetalae</taxon>
        <taxon>rosids</taxon>
        <taxon>fabids</taxon>
        <taxon>Rosales</taxon>
        <taxon>Rosaceae</taxon>
        <taxon>Rosoideae</taxon>
        <taxon>Rosoideae incertae sedis</taxon>
        <taxon>Rosa</taxon>
    </lineage>
</organism>
<evidence type="ECO:0000313" key="2">
    <source>
        <dbReference type="EMBL" id="PRQ24492.1"/>
    </source>
</evidence>
<feature type="region of interest" description="Disordered" evidence="1">
    <location>
        <begin position="17"/>
        <end position="101"/>
    </location>
</feature>
<comment type="caution">
    <text evidence="2">The sequence shown here is derived from an EMBL/GenBank/DDBJ whole genome shotgun (WGS) entry which is preliminary data.</text>
</comment>
<sequence length="169" mass="19071">MVRALFSSNKNQIRALSLPQKSTIGPIRQRKMKGGRASLVKPQTAAQPSIGLTPRLPQSTCTKPSKGQPPVSSLVEGRDPRHRHGQQKKTPKTPTWNNKDQTAALELRNPFLKSYNHRRFLCGPPMSQNSARKRPLHTQTRTLNCLSRELLRLEPLRPQLFLSSNPTKQ</sequence>
<reference evidence="2 3" key="1">
    <citation type="journal article" date="2018" name="Nat. Genet.">
        <title>The Rosa genome provides new insights in the design of modern roses.</title>
        <authorList>
            <person name="Bendahmane M."/>
        </authorList>
    </citation>
    <scope>NUCLEOTIDE SEQUENCE [LARGE SCALE GENOMIC DNA]</scope>
    <source>
        <strain evidence="3">cv. Old Blush</strain>
    </source>
</reference>
<feature type="compositionally biased region" description="Basic residues" evidence="1">
    <location>
        <begin position="80"/>
        <end position="91"/>
    </location>
</feature>
<keyword evidence="3" id="KW-1185">Reference proteome</keyword>
<dbReference type="Proteomes" id="UP000238479">
    <property type="component" value="Chromosome 6"/>
</dbReference>
<accession>A0A2P6PRE5</accession>